<reference evidence="1" key="1">
    <citation type="submission" date="2020-11" db="EMBL/GenBank/DDBJ databases">
        <authorList>
            <consortium name="DOE Joint Genome Institute"/>
            <person name="Ahrendt S."/>
            <person name="Riley R."/>
            <person name="Andreopoulos W."/>
            <person name="Labutti K."/>
            <person name="Pangilinan J."/>
            <person name="Ruiz-Duenas F.J."/>
            <person name="Barrasa J.M."/>
            <person name="Sanchez-Garcia M."/>
            <person name="Camarero S."/>
            <person name="Miyauchi S."/>
            <person name="Serrano A."/>
            <person name="Linde D."/>
            <person name="Babiker R."/>
            <person name="Drula E."/>
            <person name="Ayuso-Fernandez I."/>
            <person name="Pacheco R."/>
            <person name="Padilla G."/>
            <person name="Ferreira P."/>
            <person name="Barriuso J."/>
            <person name="Kellner H."/>
            <person name="Castanera R."/>
            <person name="Alfaro M."/>
            <person name="Ramirez L."/>
            <person name="Pisabarro A.G."/>
            <person name="Kuo A."/>
            <person name="Tritt A."/>
            <person name="Lipzen A."/>
            <person name="He G."/>
            <person name="Yan M."/>
            <person name="Ng V."/>
            <person name="Cullen D."/>
            <person name="Martin F."/>
            <person name="Rosso M.-N."/>
            <person name="Henrissat B."/>
            <person name="Hibbett D."/>
            <person name="Martinez A.T."/>
            <person name="Grigoriev I.V."/>
        </authorList>
    </citation>
    <scope>NUCLEOTIDE SEQUENCE</scope>
    <source>
        <strain evidence="1">MF-IS2</strain>
    </source>
</reference>
<organism evidence="1 2">
    <name type="scientific">Macrolepiota fuliginosa MF-IS2</name>
    <dbReference type="NCBI Taxonomy" id="1400762"/>
    <lineage>
        <taxon>Eukaryota</taxon>
        <taxon>Fungi</taxon>
        <taxon>Dikarya</taxon>
        <taxon>Basidiomycota</taxon>
        <taxon>Agaricomycotina</taxon>
        <taxon>Agaricomycetes</taxon>
        <taxon>Agaricomycetidae</taxon>
        <taxon>Agaricales</taxon>
        <taxon>Agaricineae</taxon>
        <taxon>Agaricaceae</taxon>
        <taxon>Macrolepiota</taxon>
    </lineage>
</organism>
<proteinExistence type="predicted"/>
<evidence type="ECO:0000313" key="2">
    <source>
        <dbReference type="Proteomes" id="UP000807342"/>
    </source>
</evidence>
<dbReference type="OrthoDB" id="3045047at2759"/>
<evidence type="ECO:0000313" key="1">
    <source>
        <dbReference type="EMBL" id="KAF9444874.1"/>
    </source>
</evidence>
<dbReference type="EMBL" id="MU151342">
    <property type="protein sequence ID" value="KAF9444874.1"/>
    <property type="molecule type" value="Genomic_DNA"/>
</dbReference>
<dbReference type="Proteomes" id="UP000807342">
    <property type="component" value="Unassembled WGS sequence"/>
</dbReference>
<name>A0A9P5X5D7_9AGAR</name>
<protein>
    <submittedName>
        <fullName evidence="1">Uncharacterized protein</fullName>
    </submittedName>
</protein>
<comment type="caution">
    <text evidence="1">The sequence shown here is derived from an EMBL/GenBank/DDBJ whole genome shotgun (WGS) entry which is preliminary data.</text>
</comment>
<sequence>MPEIVGIIRFRGAVGPKGSPNQDFRFPLFPRLTWSSPSLLLAQDNIAYNISSSMNVVQREKDHGLVVLPPYKSSVTGQEIRYSTLAGQYATHSQIQAHQPLMLHPIPPFQPPQLSQALTSTPWSPPPAAAAPRFNGIMEFEGPQMEVSSSQNMNARREFPAETYAQVKRHVKYMVEHPYEQTLKYKISRIRDISRGFFMRVKWWLIRRGRVISTRVRRSSIEPLGMIVEKCST</sequence>
<accession>A0A9P5X5D7</accession>
<keyword evidence="2" id="KW-1185">Reference proteome</keyword>
<dbReference type="AlphaFoldDB" id="A0A9P5X5D7"/>
<gene>
    <name evidence="1" type="ORF">P691DRAFT_806573</name>
</gene>